<dbReference type="EMBL" id="JAEUBG010001450">
    <property type="protein sequence ID" value="KAH3686385.1"/>
    <property type="molecule type" value="Genomic_DNA"/>
</dbReference>
<dbReference type="AlphaFoldDB" id="A0A9P8QB38"/>
<organism evidence="1 2">
    <name type="scientific">Wickerhamomyces pijperi</name>
    <name type="common">Yeast</name>
    <name type="synonym">Pichia pijperi</name>
    <dbReference type="NCBI Taxonomy" id="599730"/>
    <lineage>
        <taxon>Eukaryota</taxon>
        <taxon>Fungi</taxon>
        <taxon>Dikarya</taxon>
        <taxon>Ascomycota</taxon>
        <taxon>Saccharomycotina</taxon>
        <taxon>Saccharomycetes</taxon>
        <taxon>Phaffomycetales</taxon>
        <taxon>Wickerhamomycetaceae</taxon>
        <taxon>Wickerhamomyces</taxon>
    </lineage>
</organism>
<evidence type="ECO:0000313" key="1">
    <source>
        <dbReference type="EMBL" id="KAH3686385.1"/>
    </source>
</evidence>
<reference evidence="1" key="2">
    <citation type="submission" date="2021-01" db="EMBL/GenBank/DDBJ databases">
        <authorList>
            <person name="Schikora-Tamarit M.A."/>
        </authorList>
    </citation>
    <scope>NUCLEOTIDE SEQUENCE</scope>
    <source>
        <strain evidence="1">CBS2887</strain>
    </source>
</reference>
<gene>
    <name evidence="1" type="ORF">WICPIJ_002638</name>
</gene>
<proteinExistence type="predicted"/>
<accession>A0A9P8QB38</accession>
<comment type="caution">
    <text evidence="1">The sequence shown here is derived from an EMBL/GenBank/DDBJ whole genome shotgun (WGS) entry which is preliminary data.</text>
</comment>
<evidence type="ECO:0000313" key="2">
    <source>
        <dbReference type="Proteomes" id="UP000774326"/>
    </source>
</evidence>
<reference evidence="1" key="1">
    <citation type="journal article" date="2021" name="Open Biol.">
        <title>Shared evolutionary footprints suggest mitochondrial oxidative damage underlies multiple complex I losses in fungi.</title>
        <authorList>
            <person name="Schikora-Tamarit M.A."/>
            <person name="Marcet-Houben M."/>
            <person name="Nosek J."/>
            <person name="Gabaldon T."/>
        </authorList>
    </citation>
    <scope>NUCLEOTIDE SEQUENCE</scope>
    <source>
        <strain evidence="1">CBS2887</strain>
    </source>
</reference>
<sequence>MRQSDEKSFNNLINIQLLFVFCNNWYSLGAKGTNNVGVFLDNSQNTVIVAVTTASSSSSNFSTNWSKWALNASGYFKKILYIVNTAFLRTYGFECFNNLTISSVMS</sequence>
<dbReference type="Proteomes" id="UP000774326">
    <property type="component" value="Unassembled WGS sequence"/>
</dbReference>
<protein>
    <submittedName>
        <fullName evidence="1">Uncharacterized protein</fullName>
    </submittedName>
</protein>
<keyword evidence="2" id="KW-1185">Reference proteome</keyword>
<name>A0A9P8QB38_WICPI</name>